<feature type="compositionally biased region" description="Low complexity" evidence="1">
    <location>
        <begin position="154"/>
        <end position="165"/>
    </location>
</feature>
<dbReference type="SMART" id="SM00194">
    <property type="entry name" value="PTPc"/>
    <property type="match status" value="1"/>
</dbReference>
<evidence type="ECO:0000313" key="4">
    <source>
        <dbReference type="Proteomes" id="UP001152747"/>
    </source>
</evidence>
<dbReference type="InterPro" id="IPR052782">
    <property type="entry name" value="Oocyte-zygote_transition_reg"/>
</dbReference>
<feature type="compositionally biased region" description="Basic residues" evidence="1">
    <location>
        <begin position="26"/>
        <end position="79"/>
    </location>
</feature>
<accession>A0A9P1I338</accession>
<dbReference type="Proteomes" id="UP001152747">
    <property type="component" value="Unassembled WGS sequence"/>
</dbReference>
<feature type="compositionally biased region" description="Basic and acidic residues" evidence="1">
    <location>
        <begin position="128"/>
        <end position="140"/>
    </location>
</feature>
<reference evidence="3" key="1">
    <citation type="submission" date="2022-11" db="EMBL/GenBank/DDBJ databases">
        <authorList>
            <person name="Kikuchi T."/>
        </authorList>
    </citation>
    <scope>NUCLEOTIDE SEQUENCE</scope>
    <source>
        <strain evidence="3">PS1010</strain>
    </source>
</reference>
<dbReference type="GO" id="GO:0004725">
    <property type="term" value="F:protein tyrosine phosphatase activity"/>
    <property type="evidence" value="ECO:0007669"/>
    <property type="project" value="InterPro"/>
</dbReference>
<dbReference type="InterPro" id="IPR029021">
    <property type="entry name" value="Prot-tyrosine_phosphatase-like"/>
</dbReference>
<feature type="compositionally biased region" description="Basic residues" evidence="1">
    <location>
        <begin position="8"/>
        <end position="18"/>
    </location>
</feature>
<dbReference type="PANTHER" id="PTHR46163">
    <property type="entry name" value="TYROSINE-PROTEIN PHOSPHATASE-RELATED"/>
    <property type="match status" value="1"/>
</dbReference>
<dbReference type="InterPro" id="IPR000242">
    <property type="entry name" value="PTP_cat"/>
</dbReference>
<dbReference type="Pfam" id="PF00102">
    <property type="entry name" value="Y_phosphatase"/>
    <property type="match status" value="1"/>
</dbReference>
<evidence type="ECO:0000256" key="1">
    <source>
        <dbReference type="SAM" id="MobiDB-lite"/>
    </source>
</evidence>
<feature type="region of interest" description="Disordered" evidence="1">
    <location>
        <begin position="1"/>
        <end position="283"/>
    </location>
</feature>
<sequence>MEGAAVKKEKHGKPAKKGTKGDGKPKGKSKNKHHGHGDKKKTNAKKGGGGKHSKKKSGFGCCGKKKKGKHSKKTKKVTKQPKPINPPPNEELGDIVLVGKAGTPKKGAGEPTKIEEKNKIGAGDIDTPQDKIHQLPKLEDAAQLNKDTSDPNFQQQQPSGSGSLPHSKKKRTPPPKESEDAKKAQNLAAPDDGMVTAKETPPEKVEKKGGKGKEKKKEKEKETEEEMGEIGGGIRSKQEKDKKKKEKDNEKEENTFMDEEEDEMKKEKKKSKKEKGGNSKEKEKWVEIAKKVAEEDAQVPEKEFDLVAGFMPSFVSKKKFVANMSKNRFADVICMDHSRVQLSDDNYIHANFVEIDEKKSVILTQLPLPNTASDFWQMIIDQSVKGILLILTDDEYDELGGDFVFPKNQDFLHFEDRNIRVGEYKNVEIQKGWELKVLSITNGTYKSFFHLHHFKLWPHDGIPQNPKTIWQIQSALRKYNSPMVYMSLSGCGRAGTYALLENAHSSLHSEKANFELIKCLQNVRTGRLHSCQNITQYSFVYSLIAEHVIGNGYQKHLKVCNEENEDEAIQKMLKNLVIP</sequence>
<name>A0A9P1I338_9PELO</name>
<dbReference type="PROSITE" id="PS50055">
    <property type="entry name" value="TYR_PHOSPHATASE_PTP"/>
    <property type="match status" value="1"/>
</dbReference>
<feature type="compositionally biased region" description="Basic and acidic residues" evidence="1">
    <location>
        <begin position="274"/>
        <end position="283"/>
    </location>
</feature>
<dbReference type="CDD" id="cd00047">
    <property type="entry name" value="PTPc"/>
    <property type="match status" value="1"/>
</dbReference>
<dbReference type="PRINTS" id="PR00700">
    <property type="entry name" value="PRTYPHPHTASE"/>
</dbReference>
<dbReference type="InterPro" id="IPR003595">
    <property type="entry name" value="Tyr_Pase_cat"/>
</dbReference>
<gene>
    <name evidence="3" type="ORF">CAMP_LOCUS498</name>
</gene>
<feature type="compositionally biased region" description="Basic and acidic residues" evidence="1">
    <location>
        <begin position="174"/>
        <end position="183"/>
    </location>
</feature>
<dbReference type="PANTHER" id="PTHR46163:SF15">
    <property type="entry name" value="TYROSINE-PROTEIN PHOSPHATASE DOMAIN-CONTAINING PROTEIN"/>
    <property type="match status" value="1"/>
</dbReference>
<keyword evidence="4" id="KW-1185">Reference proteome</keyword>
<feature type="compositionally biased region" description="Basic and acidic residues" evidence="1">
    <location>
        <begin position="236"/>
        <end position="254"/>
    </location>
</feature>
<protein>
    <recommendedName>
        <fullName evidence="2">Tyrosine-protein phosphatase domain-containing protein</fullName>
    </recommendedName>
</protein>
<evidence type="ECO:0000259" key="2">
    <source>
        <dbReference type="PROSITE" id="PS50055"/>
    </source>
</evidence>
<dbReference type="AlphaFoldDB" id="A0A9P1I338"/>
<feature type="compositionally biased region" description="Basic and acidic residues" evidence="1">
    <location>
        <begin position="200"/>
        <end position="222"/>
    </location>
</feature>
<comment type="caution">
    <text evidence="3">The sequence shown here is derived from an EMBL/GenBank/DDBJ whole genome shotgun (WGS) entry which is preliminary data.</text>
</comment>
<organism evidence="3 4">
    <name type="scientific">Caenorhabditis angaria</name>
    <dbReference type="NCBI Taxonomy" id="860376"/>
    <lineage>
        <taxon>Eukaryota</taxon>
        <taxon>Metazoa</taxon>
        <taxon>Ecdysozoa</taxon>
        <taxon>Nematoda</taxon>
        <taxon>Chromadorea</taxon>
        <taxon>Rhabditida</taxon>
        <taxon>Rhabditina</taxon>
        <taxon>Rhabditomorpha</taxon>
        <taxon>Rhabditoidea</taxon>
        <taxon>Rhabditidae</taxon>
        <taxon>Peloderinae</taxon>
        <taxon>Caenorhabditis</taxon>
    </lineage>
</organism>
<dbReference type="SUPFAM" id="SSF52799">
    <property type="entry name" value="(Phosphotyrosine protein) phosphatases II"/>
    <property type="match status" value="1"/>
</dbReference>
<evidence type="ECO:0000313" key="3">
    <source>
        <dbReference type="EMBL" id="CAI5437861.1"/>
    </source>
</evidence>
<dbReference type="OrthoDB" id="5825157at2759"/>
<dbReference type="SMART" id="SM00404">
    <property type="entry name" value="PTPc_motif"/>
    <property type="match status" value="1"/>
</dbReference>
<dbReference type="EMBL" id="CANHGI010000001">
    <property type="protein sequence ID" value="CAI5437861.1"/>
    <property type="molecule type" value="Genomic_DNA"/>
</dbReference>
<feature type="domain" description="Tyrosine-protein phosphatase" evidence="2">
    <location>
        <begin position="323"/>
        <end position="547"/>
    </location>
</feature>
<proteinExistence type="predicted"/>
<dbReference type="Gene3D" id="3.90.190.10">
    <property type="entry name" value="Protein tyrosine phosphatase superfamily"/>
    <property type="match status" value="1"/>
</dbReference>